<dbReference type="AlphaFoldDB" id="R7YZ61"/>
<feature type="domain" description="GST N-terminal" evidence="2">
    <location>
        <begin position="33"/>
        <end position="111"/>
    </location>
</feature>
<dbReference type="CDD" id="cd00570">
    <property type="entry name" value="GST_N_family"/>
    <property type="match status" value="1"/>
</dbReference>
<dbReference type="GeneID" id="19903388"/>
<dbReference type="InterPro" id="IPR010987">
    <property type="entry name" value="Glutathione-S-Trfase_C-like"/>
</dbReference>
<dbReference type="PRINTS" id="PR01625">
    <property type="entry name" value="GSTRNSFRASEO"/>
</dbReference>
<dbReference type="SUPFAM" id="SSF52833">
    <property type="entry name" value="Thioredoxin-like"/>
    <property type="match status" value="1"/>
</dbReference>
<evidence type="ECO:0000313" key="4">
    <source>
        <dbReference type="EMBL" id="EON66961.1"/>
    </source>
</evidence>
<keyword evidence="1" id="KW-0560">Oxidoreductase</keyword>
<evidence type="ECO:0000256" key="1">
    <source>
        <dbReference type="ARBA" id="ARBA00023002"/>
    </source>
</evidence>
<gene>
    <name evidence="4" type="ORF">W97_06077</name>
</gene>
<dbReference type="Gene3D" id="1.20.1050.10">
    <property type="match status" value="1"/>
</dbReference>
<dbReference type="Gene3D" id="3.40.30.10">
    <property type="entry name" value="Glutaredoxin"/>
    <property type="match status" value="1"/>
</dbReference>
<dbReference type="PANTHER" id="PTHR43968:SF13">
    <property type="entry name" value="GLUTATHIONE TRANSFERASE OMEGA-1"/>
    <property type="match status" value="1"/>
</dbReference>
<name>R7YZ61_CONA1</name>
<dbReference type="SUPFAM" id="SSF47616">
    <property type="entry name" value="GST C-terminal domain-like"/>
    <property type="match status" value="1"/>
</dbReference>
<dbReference type="SFLD" id="SFLDS00019">
    <property type="entry name" value="Glutathione_Transferase_(cytos"/>
    <property type="match status" value="1"/>
</dbReference>
<evidence type="ECO:0008006" key="6">
    <source>
        <dbReference type="Google" id="ProtNLM"/>
    </source>
</evidence>
<dbReference type="EMBL" id="JH767584">
    <property type="protein sequence ID" value="EON66961.1"/>
    <property type="molecule type" value="Genomic_DNA"/>
</dbReference>
<keyword evidence="5" id="KW-1185">Reference proteome</keyword>
<dbReference type="GO" id="GO:0045174">
    <property type="term" value="F:glutathione dehydrogenase (ascorbate) activity"/>
    <property type="evidence" value="ECO:0007669"/>
    <property type="project" value="UniProtKB-ARBA"/>
</dbReference>
<dbReference type="GO" id="GO:0005737">
    <property type="term" value="C:cytoplasm"/>
    <property type="evidence" value="ECO:0007669"/>
    <property type="project" value="InterPro"/>
</dbReference>
<organism evidence="4 5">
    <name type="scientific">Coniosporium apollinis (strain CBS 100218)</name>
    <name type="common">Rock-inhabiting black yeast</name>
    <dbReference type="NCBI Taxonomy" id="1168221"/>
    <lineage>
        <taxon>Eukaryota</taxon>
        <taxon>Fungi</taxon>
        <taxon>Dikarya</taxon>
        <taxon>Ascomycota</taxon>
        <taxon>Pezizomycotina</taxon>
        <taxon>Dothideomycetes</taxon>
        <taxon>Dothideomycetes incertae sedis</taxon>
        <taxon>Coniosporium</taxon>
    </lineage>
</organism>
<dbReference type="eggNOG" id="KOG0406">
    <property type="taxonomic scope" value="Eukaryota"/>
</dbReference>
<evidence type="ECO:0000259" key="3">
    <source>
        <dbReference type="PROSITE" id="PS50405"/>
    </source>
</evidence>
<evidence type="ECO:0000259" key="2">
    <source>
        <dbReference type="PROSITE" id="PS50404"/>
    </source>
</evidence>
<dbReference type="GO" id="GO:0004364">
    <property type="term" value="F:glutathione transferase activity"/>
    <property type="evidence" value="ECO:0007669"/>
    <property type="project" value="InterPro"/>
</dbReference>
<dbReference type="OMA" id="PDADIHP"/>
<feature type="domain" description="GST C-terminal" evidence="3">
    <location>
        <begin position="118"/>
        <end position="253"/>
    </location>
</feature>
<protein>
    <recommendedName>
        <fullName evidence="6">Glutathione S-transferase</fullName>
    </recommendedName>
</protein>
<evidence type="ECO:0000313" key="5">
    <source>
        <dbReference type="Proteomes" id="UP000016924"/>
    </source>
</evidence>
<dbReference type="PROSITE" id="PS50404">
    <property type="entry name" value="GST_NTER"/>
    <property type="match status" value="1"/>
</dbReference>
<dbReference type="Pfam" id="PF13410">
    <property type="entry name" value="GST_C_2"/>
    <property type="match status" value="1"/>
</dbReference>
<dbReference type="SFLD" id="SFLDG00358">
    <property type="entry name" value="Main_(cytGST)"/>
    <property type="match status" value="1"/>
</dbReference>
<dbReference type="InterPro" id="IPR004045">
    <property type="entry name" value="Glutathione_S-Trfase_N"/>
</dbReference>
<dbReference type="Proteomes" id="UP000016924">
    <property type="component" value="Unassembled WGS sequence"/>
</dbReference>
<dbReference type="RefSeq" id="XP_007782278.1">
    <property type="nucleotide sequence ID" value="XM_007784088.1"/>
</dbReference>
<dbReference type="STRING" id="1168221.R7YZ61"/>
<dbReference type="HOGENOM" id="CLU_011226_9_1_1"/>
<sequence length="277" mass="32000">MSQQKQSHPDANLHPEATGLAKETVEVAHASEEPLKLYAGWFCPFVQRSWLVLEEKKIPYQYIEVNPYHKPDSLMRLNPRGLVPTLQYEGKPLYESTVLCEFLEDAYPDHAPHLLPKDPYDRARTRIWTDFVTSRVIPSFHRFLQWQPMDDNEGLENARQEFLGFLKEFTSEMDAGGPFFMGSEPSLIDFVIAPWAVRLWVFDHYKGGLGVPEEGQGGEDEEVWKRWRKWLSAIQNRESVKATTSETEHYLPIYQRYADNVAQSELAKATRSGRGVP</sequence>
<dbReference type="InterPro" id="IPR040079">
    <property type="entry name" value="Glutathione_S-Trfase"/>
</dbReference>
<accession>R7YZ61</accession>
<dbReference type="Pfam" id="PF13409">
    <property type="entry name" value="GST_N_2"/>
    <property type="match status" value="1"/>
</dbReference>
<dbReference type="InterPro" id="IPR036282">
    <property type="entry name" value="Glutathione-S-Trfase_C_sf"/>
</dbReference>
<dbReference type="PANTHER" id="PTHR43968">
    <property type="match status" value="1"/>
</dbReference>
<proteinExistence type="predicted"/>
<dbReference type="PROSITE" id="PS50405">
    <property type="entry name" value="GST_CTER"/>
    <property type="match status" value="1"/>
</dbReference>
<dbReference type="InterPro" id="IPR050983">
    <property type="entry name" value="GST_Omega/HSP26"/>
</dbReference>
<dbReference type="InterPro" id="IPR005442">
    <property type="entry name" value="GST_omega"/>
</dbReference>
<dbReference type="OrthoDB" id="4951845at2759"/>
<dbReference type="InterPro" id="IPR036249">
    <property type="entry name" value="Thioredoxin-like_sf"/>
</dbReference>
<reference evidence="5" key="1">
    <citation type="submission" date="2012-06" db="EMBL/GenBank/DDBJ databases">
        <title>The genome sequence of Coniosporium apollinis CBS 100218.</title>
        <authorList>
            <consortium name="The Broad Institute Genome Sequencing Platform"/>
            <person name="Cuomo C."/>
            <person name="Gorbushina A."/>
            <person name="Noack S."/>
            <person name="Walker B."/>
            <person name="Young S.K."/>
            <person name="Zeng Q."/>
            <person name="Gargeya S."/>
            <person name="Fitzgerald M."/>
            <person name="Haas B."/>
            <person name="Abouelleil A."/>
            <person name="Alvarado L."/>
            <person name="Arachchi H.M."/>
            <person name="Berlin A.M."/>
            <person name="Chapman S.B."/>
            <person name="Goldberg J."/>
            <person name="Griggs A."/>
            <person name="Gujja S."/>
            <person name="Hansen M."/>
            <person name="Howarth C."/>
            <person name="Imamovic A."/>
            <person name="Larimer J."/>
            <person name="McCowan C."/>
            <person name="Montmayeur A."/>
            <person name="Murphy C."/>
            <person name="Neiman D."/>
            <person name="Pearson M."/>
            <person name="Priest M."/>
            <person name="Roberts A."/>
            <person name="Saif S."/>
            <person name="Shea T."/>
            <person name="Sisk P."/>
            <person name="Sykes S."/>
            <person name="Wortman J."/>
            <person name="Nusbaum C."/>
            <person name="Birren B."/>
        </authorList>
    </citation>
    <scope>NUCLEOTIDE SEQUENCE [LARGE SCALE GENOMIC DNA]</scope>
    <source>
        <strain evidence="5">CBS 100218</strain>
    </source>
</reference>